<evidence type="ECO:0000256" key="10">
    <source>
        <dbReference type="HAMAP-Rule" id="MF_00240"/>
    </source>
</evidence>
<evidence type="ECO:0000256" key="5">
    <source>
        <dbReference type="ARBA" id="ARBA00022448"/>
    </source>
</evidence>
<keyword evidence="6 10" id="KW-0732">Signal</keyword>
<dbReference type="AlphaFoldDB" id="A0AA37W2A3"/>
<evidence type="ECO:0000313" key="11">
    <source>
        <dbReference type="EMBL" id="GLP97840.1"/>
    </source>
</evidence>
<dbReference type="EMBL" id="BSNC01000012">
    <property type="protein sequence ID" value="GLP97840.1"/>
    <property type="molecule type" value="Genomic_DNA"/>
</dbReference>
<keyword evidence="12" id="KW-1185">Reference proteome</keyword>
<dbReference type="SUPFAM" id="SSF89392">
    <property type="entry name" value="Prokaryotic lipoproteins and lipoprotein localization factors"/>
    <property type="match status" value="1"/>
</dbReference>
<evidence type="ECO:0000256" key="2">
    <source>
        <dbReference type="ARBA" id="ARBA00007615"/>
    </source>
</evidence>
<organism evidence="11 12">
    <name type="scientific">Paraferrimonas sedimenticola</name>
    <dbReference type="NCBI Taxonomy" id="375674"/>
    <lineage>
        <taxon>Bacteria</taxon>
        <taxon>Pseudomonadati</taxon>
        <taxon>Pseudomonadota</taxon>
        <taxon>Gammaproteobacteria</taxon>
        <taxon>Alteromonadales</taxon>
        <taxon>Ferrimonadaceae</taxon>
        <taxon>Paraferrimonas</taxon>
    </lineage>
</organism>
<dbReference type="Proteomes" id="UP001161422">
    <property type="component" value="Unassembled WGS sequence"/>
</dbReference>
<comment type="subcellular location">
    <subcellularLocation>
        <location evidence="1 10">Periplasm</location>
    </subcellularLocation>
</comment>
<keyword evidence="5 10" id="KW-0813">Transport</keyword>
<keyword evidence="8 10" id="KW-0653">Protein transport</keyword>
<dbReference type="PANTHER" id="PTHR35869:SF1">
    <property type="entry name" value="OUTER-MEMBRANE LIPOPROTEIN CARRIER PROTEIN"/>
    <property type="match status" value="1"/>
</dbReference>
<comment type="subunit">
    <text evidence="3 10">Monomer.</text>
</comment>
<evidence type="ECO:0000256" key="8">
    <source>
        <dbReference type="ARBA" id="ARBA00022927"/>
    </source>
</evidence>
<gene>
    <name evidence="10 11" type="primary">lolA</name>
    <name evidence="11" type="ORF">GCM10007895_31470</name>
</gene>
<dbReference type="InterPro" id="IPR029046">
    <property type="entry name" value="LolA/LolB/LppX"/>
</dbReference>
<dbReference type="PANTHER" id="PTHR35869">
    <property type="entry name" value="OUTER-MEMBRANE LIPOPROTEIN CARRIER PROTEIN"/>
    <property type="match status" value="1"/>
</dbReference>
<dbReference type="HAMAP" id="MF_00240">
    <property type="entry name" value="LolA"/>
    <property type="match status" value="1"/>
</dbReference>
<dbReference type="RefSeq" id="WP_095506770.1">
    <property type="nucleotide sequence ID" value="NZ_BSNC01000012.1"/>
</dbReference>
<dbReference type="GO" id="GO:0044874">
    <property type="term" value="P:lipoprotein localization to outer membrane"/>
    <property type="evidence" value="ECO:0007669"/>
    <property type="project" value="UniProtKB-UniRule"/>
</dbReference>
<keyword evidence="11" id="KW-0449">Lipoprotein</keyword>
<dbReference type="InterPro" id="IPR018323">
    <property type="entry name" value="OM_lipoprot_carrier_LolA_Pbac"/>
</dbReference>
<evidence type="ECO:0000256" key="9">
    <source>
        <dbReference type="ARBA" id="ARBA00023186"/>
    </source>
</evidence>
<feature type="signal peptide" evidence="10">
    <location>
        <begin position="1"/>
        <end position="20"/>
    </location>
</feature>
<dbReference type="GO" id="GO:0030288">
    <property type="term" value="C:outer membrane-bounded periplasmic space"/>
    <property type="evidence" value="ECO:0007669"/>
    <property type="project" value="TreeGrafter"/>
</dbReference>
<dbReference type="CDD" id="cd16325">
    <property type="entry name" value="LolA"/>
    <property type="match status" value="1"/>
</dbReference>
<sequence precursor="true">MKKLILTGLAITGLSTSALADDASRDALQAQMQANAEFTSTFEQKVTDVNGQLLQQGKGTLSIAIPNRFNWHATEPDESLIVADGTDLWVYNPFIEQVSVMTLTQAMQASPMALLVQSDSSAWQDYQVEQQGQCYQIQPKPELLSGANPSLLRNAQACFEGDNLASLELLDAQGNTTLFSLSAHQSTVDPQLFVFELPEGVDLDDQRP</sequence>
<keyword evidence="9 10" id="KW-0143">Chaperone</keyword>
<feature type="chain" id="PRO_5041499489" description="Outer-membrane lipoprotein carrier protein" evidence="10">
    <location>
        <begin position="21"/>
        <end position="208"/>
    </location>
</feature>
<comment type="caution">
    <text evidence="11">The sequence shown here is derived from an EMBL/GenBank/DDBJ whole genome shotgun (WGS) entry which is preliminary data.</text>
</comment>
<dbReference type="Pfam" id="PF03548">
    <property type="entry name" value="LolA"/>
    <property type="match status" value="1"/>
</dbReference>
<name>A0AA37W2A3_9GAMM</name>
<evidence type="ECO:0000256" key="4">
    <source>
        <dbReference type="ARBA" id="ARBA00014035"/>
    </source>
</evidence>
<evidence type="ECO:0000256" key="3">
    <source>
        <dbReference type="ARBA" id="ARBA00011245"/>
    </source>
</evidence>
<evidence type="ECO:0000313" key="12">
    <source>
        <dbReference type="Proteomes" id="UP001161422"/>
    </source>
</evidence>
<dbReference type="Gene3D" id="2.50.20.10">
    <property type="entry name" value="Lipoprotein localisation LolA/LolB/LppX"/>
    <property type="match status" value="1"/>
</dbReference>
<comment type="function">
    <text evidence="10">Participates in the translocation of lipoproteins from the inner membrane to the outer membrane. Only forms a complex with a lipoprotein if the residue after the N-terminal Cys is not an aspartate (The Asp acts as a targeting signal to indicate that the lipoprotein should stay in the inner membrane).</text>
</comment>
<proteinExistence type="inferred from homology"/>
<keyword evidence="7 10" id="KW-0574">Periplasm</keyword>
<accession>A0AA37W2A3</accession>
<comment type="similarity">
    <text evidence="2 10">Belongs to the LolA family.</text>
</comment>
<reference evidence="11" key="2">
    <citation type="submission" date="2023-01" db="EMBL/GenBank/DDBJ databases">
        <title>Draft genome sequence of Paraferrimonas sedimenticola strain NBRC 101628.</title>
        <authorList>
            <person name="Sun Q."/>
            <person name="Mori K."/>
        </authorList>
    </citation>
    <scope>NUCLEOTIDE SEQUENCE</scope>
    <source>
        <strain evidence="11">NBRC 101628</strain>
    </source>
</reference>
<evidence type="ECO:0000256" key="1">
    <source>
        <dbReference type="ARBA" id="ARBA00004418"/>
    </source>
</evidence>
<reference evidence="11" key="1">
    <citation type="journal article" date="2014" name="Int. J. Syst. Evol. Microbiol.">
        <title>Complete genome sequence of Corynebacterium casei LMG S-19264T (=DSM 44701T), isolated from a smear-ripened cheese.</title>
        <authorList>
            <consortium name="US DOE Joint Genome Institute (JGI-PGF)"/>
            <person name="Walter F."/>
            <person name="Albersmeier A."/>
            <person name="Kalinowski J."/>
            <person name="Ruckert C."/>
        </authorList>
    </citation>
    <scope>NUCLEOTIDE SEQUENCE</scope>
    <source>
        <strain evidence="11">NBRC 101628</strain>
    </source>
</reference>
<dbReference type="GO" id="GO:0042953">
    <property type="term" value="P:lipoprotein transport"/>
    <property type="evidence" value="ECO:0007669"/>
    <property type="project" value="InterPro"/>
</dbReference>
<dbReference type="InterPro" id="IPR004564">
    <property type="entry name" value="OM_lipoprot_carrier_LolA-like"/>
</dbReference>
<evidence type="ECO:0000256" key="7">
    <source>
        <dbReference type="ARBA" id="ARBA00022764"/>
    </source>
</evidence>
<evidence type="ECO:0000256" key="6">
    <source>
        <dbReference type="ARBA" id="ARBA00022729"/>
    </source>
</evidence>
<protein>
    <recommendedName>
        <fullName evidence="4 10">Outer-membrane lipoprotein carrier protein</fullName>
    </recommendedName>
</protein>
<dbReference type="NCBIfam" id="TIGR00547">
    <property type="entry name" value="lolA"/>
    <property type="match status" value="1"/>
</dbReference>